<dbReference type="PANTHER" id="PTHR30055">
    <property type="entry name" value="HTH-TYPE TRANSCRIPTIONAL REGULATOR RUTR"/>
    <property type="match status" value="1"/>
</dbReference>
<comment type="caution">
    <text evidence="7">The sequence shown here is derived from an EMBL/GenBank/DDBJ whole genome shotgun (WGS) entry which is preliminary data.</text>
</comment>
<evidence type="ECO:0000313" key="8">
    <source>
        <dbReference type="Proteomes" id="UP000550729"/>
    </source>
</evidence>
<dbReference type="Pfam" id="PF02909">
    <property type="entry name" value="TetR_C_1"/>
    <property type="match status" value="1"/>
</dbReference>
<dbReference type="PROSITE" id="PS50977">
    <property type="entry name" value="HTH_TETR_2"/>
    <property type="match status" value="1"/>
</dbReference>
<reference evidence="7 8" key="1">
    <citation type="submission" date="2020-04" db="EMBL/GenBank/DDBJ databases">
        <title>Gordonia sp. nov. TBRC 11910.</title>
        <authorList>
            <person name="Suriyachadkun C."/>
        </authorList>
    </citation>
    <scope>NUCLEOTIDE SEQUENCE [LARGE SCALE GENOMIC DNA]</scope>
    <source>
        <strain evidence="7 8">TBRC 11910</strain>
    </source>
</reference>
<accession>A0A848L4L7</accession>
<dbReference type="EMBL" id="JABBNB010000015">
    <property type="protein sequence ID" value="NMO02558.1"/>
    <property type="molecule type" value="Genomic_DNA"/>
</dbReference>
<keyword evidence="8" id="KW-1185">Reference proteome</keyword>
<keyword evidence="2 4" id="KW-0238">DNA-binding</keyword>
<dbReference type="Proteomes" id="UP000550729">
    <property type="component" value="Unassembled WGS sequence"/>
</dbReference>
<feature type="domain" description="HTH tetR-type" evidence="6">
    <location>
        <begin position="25"/>
        <end position="85"/>
    </location>
</feature>
<dbReference type="InterPro" id="IPR036271">
    <property type="entry name" value="Tet_transcr_reg_TetR-rel_C_sf"/>
</dbReference>
<evidence type="ECO:0000259" key="6">
    <source>
        <dbReference type="PROSITE" id="PS50977"/>
    </source>
</evidence>
<evidence type="ECO:0000313" key="7">
    <source>
        <dbReference type="EMBL" id="NMO02558.1"/>
    </source>
</evidence>
<keyword evidence="3" id="KW-0804">Transcription</keyword>
<dbReference type="SUPFAM" id="SSF48498">
    <property type="entry name" value="Tetracyclin repressor-like, C-terminal domain"/>
    <property type="match status" value="1"/>
</dbReference>
<dbReference type="GO" id="GO:0045892">
    <property type="term" value="P:negative regulation of DNA-templated transcription"/>
    <property type="evidence" value="ECO:0007669"/>
    <property type="project" value="InterPro"/>
</dbReference>
<dbReference type="Gene3D" id="1.10.357.10">
    <property type="entry name" value="Tetracycline Repressor, domain 2"/>
    <property type="match status" value="1"/>
</dbReference>
<gene>
    <name evidence="7" type="ORF">HH308_15190</name>
</gene>
<dbReference type="GO" id="GO:0000976">
    <property type="term" value="F:transcription cis-regulatory region binding"/>
    <property type="evidence" value="ECO:0007669"/>
    <property type="project" value="TreeGrafter"/>
</dbReference>
<dbReference type="InterPro" id="IPR004111">
    <property type="entry name" value="Repressor_TetR_C"/>
</dbReference>
<dbReference type="InterPro" id="IPR009057">
    <property type="entry name" value="Homeodomain-like_sf"/>
</dbReference>
<dbReference type="Pfam" id="PF00440">
    <property type="entry name" value="TetR_N"/>
    <property type="match status" value="1"/>
</dbReference>
<dbReference type="InterPro" id="IPR001647">
    <property type="entry name" value="HTH_TetR"/>
</dbReference>
<dbReference type="PANTHER" id="PTHR30055:SF151">
    <property type="entry name" value="TRANSCRIPTIONAL REGULATORY PROTEIN"/>
    <property type="match status" value="1"/>
</dbReference>
<protein>
    <submittedName>
        <fullName evidence="7">TetR/AcrR family transcriptional regulator</fullName>
    </submittedName>
</protein>
<evidence type="ECO:0000256" key="3">
    <source>
        <dbReference type="ARBA" id="ARBA00023163"/>
    </source>
</evidence>
<proteinExistence type="predicted"/>
<dbReference type="InterPro" id="IPR050109">
    <property type="entry name" value="HTH-type_TetR-like_transc_reg"/>
</dbReference>
<feature type="DNA-binding region" description="H-T-H motif" evidence="4">
    <location>
        <begin position="48"/>
        <end position="67"/>
    </location>
</feature>
<evidence type="ECO:0000256" key="4">
    <source>
        <dbReference type="PROSITE-ProRule" id="PRU00335"/>
    </source>
</evidence>
<organism evidence="7 8">
    <name type="scientific">Gordonia asplenii</name>
    <dbReference type="NCBI Taxonomy" id="2725283"/>
    <lineage>
        <taxon>Bacteria</taxon>
        <taxon>Bacillati</taxon>
        <taxon>Actinomycetota</taxon>
        <taxon>Actinomycetes</taxon>
        <taxon>Mycobacteriales</taxon>
        <taxon>Gordoniaceae</taxon>
        <taxon>Gordonia</taxon>
    </lineage>
</organism>
<dbReference type="SUPFAM" id="SSF46689">
    <property type="entry name" value="Homeodomain-like"/>
    <property type="match status" value="1"/>
</dbReference>
<evidence type="ECO:0000256" key="2">
    <source>
        <dbReference type="ARBA" id="ARBA00023125"/>
    </source>
</evidence>
<dbReference type="AlphaFoldDB" id="A0A848L4L7"/>
<feature type="region of interest" description="Disordered" evidence="5">
    <location>
        <begin position="1"/>
        <end position="24"/>
    </location>
</feature>
<dbReference type="Gene3D" id="1.10.10.60">
    <property type="entry name" value="Homeodomain-like"/>
    <property type="match status" value="1"/>
</dbReference>
<evidence type="ECO:0000256" key="5">
    <source>
        <dbReference type="SAM" id="MobiDB-lite"/>
    </source>
</evidence>
<keyword evidence="1" id="KW-0805">Transcription regulation</keyword>
<name>A0A848L4L7_9ACTN</name>
<sequence length="232" mass="25094">MPDHARTHELLWGTPRAPRRGPRPSMTLDAIVETGIDIADREGVAGVTMQKVAAALGATKMAIYRYVPGRDELLAVMLDRAIGGAPDLSTIGWRDGLADFARKMYARSAAHPWIFDVANGVRVYGPNELSWLEAGLGTLATTTLPGPARLDTIVLVTAHVRMLTAQHTQSQATETEIAALMAKILTQQPDSFRHVASVFSDPDRAGRDNAFDFGLSRILDGVAVLVEQSHES</sequence>
<evidence type="ECO:0000256" key="1">
    <source>
        <dbReference type="ARBA" id="ARBA00023015"/>
    </source>
</evidence>
<dbReference type="GO" id="GO:0003700">
    <property type="term" value="F:DNA-binding transcription factor activity"/>
    <property type="evidence" value="ECO:0007669"/>
    <property type="project" value="TreeGrafter"/>
</dbReference>